<accession>A0A8J8NUF8</accession>
<name>A0A8J8NUF8_HALGN</name>
<dbReference type="Proteomes" id="UP000785679">
    <property type="component" value="Unassembled WGS sequence"/>
</dbReference>
<reference evidence="1" key="1">
    <citation type="submission" date="2019-06" db="EMBL/GenBank/DDBJ databases">
        <authorList>
            <person name="Zheng W."/>
        </authorList>
    </citation>
    <scope>NUCLEOTIDE SEQUENCE</scope>
    <source>
        <strain evidence="1">QDHG01</strain>
    </source>
</reference>
<dbReference type="EMBL" id="RRYP01006269">
    <property type="protein sequence ID" value="TNV81343.1"/>
    <property type="molecule type" value="Genomic_DNA"/>
</dbReference>
<organism evidence="1 2">
    <name type="scientific">Halteria grandinella</name>
    <dbReference type="NCBI Taxonomy" id="5974"/>
    <lineage>
        <taxon>Eukaryota</taxon>
        <taxon>Sar</taxon>
        <taxon>Alveolata</taxon>
        <taxon>Ciliophora</taxon>
        <taxon>Intramacronucleata</taxon>
        <taxon>Spirotrichea</taxon>
        <taxon>Stichotrichia</taxon>
        <taxon>Sporadotrichida</taxon>
        <taxon>Halteriidae</taxon>
        <taxon>Halteria</taxon>
    </lineage>
</organism>
<evidence type="ECO:0000313" key="2">
    <source>
        <dbReference type="Proteomes" id="UP000785679"/>
    </source>
</evidence>
<protein>
    <submittedName>
        <fullName evidence="1">Uncharacterized protein</fullName>
    </submittedName>
</protein>
<comment type="caution">
    <text evidence="1">The sequence shown here is derived from an EMBL/GenBank/DDBJ whole genome shotgun (WGS) entry which is preliminary data.</text>
</comment>
<keyword evidence="2" id="KW-1185">Reference proteome</keyword>
<sequence length="80" mass="8692">MLLSTSADLTVDASISKIRCSPSSDSCMLYAKSWDSFLLAWIRVFKVSSSMWILLSLMSALVCAASESALEVRADAINII</sequence>
<proteinExistence type="predicted"/>
<evidence type="ECO:0000313" key="1">
    <source>
        <dbReference type="EMBL" id="TNV81343.1"/>
    </source>
</evidence>
<gene>
    <name evidence="1" type="ORF">FGO68_gene13948</name>
</gene>
<dbReference type="AlphaFoldDB" id="A0A8J8NUF8"/>